<dbReference type="Proteomes" id="UP001320159">
    <property type="component" value="Unassembled WGS sequence"/>
</dbReference>
<comment type="caution">
    <text evidence="1">The sequence shown here is derived from an EMBL/GenBank/DDBJ whole genome shotgun (WGS) entry which is preliminary data.</text>
</comment>
<protein>
    <recommendedName>
        <fullName evidence="3">Glycerol dehydrogenase</fullName>
    </recommendedName>
</protein>
<keyword evidence="2" id="KW-1185">Reference proteome</keyword>
<reference evidence="1 2" key="1">
    <citation type="submission" date="2017-11" db="EMBL/GenBank/DDBJ databases">
        <title>Isolation and Characterization of Family Methanocellaceae Species from Potential Methane Hydrate Area Offshore Southwestern Taiwan.</title>
        <authorList>
            <person name="Zhang W.-L."/>
            <person name="Chen W.-C."/>
            <person name="Lai M.-C."/>
            <person name="Chen S.-C."/>
        </authorList>
    </citation>
    <scope>NUCLEOTIDE SEQUENCE [LARGE SCALE GENOMIC DNA]</scope>
    <source>
        <strain evidence="1 2">CWC-04</strain>
    </source>
</reference>
<organism evidence="1 2">
    <name type="scientific">Methanooceanicella nereidis</name>
    <dbReference type="NCBI Taxonomy" id="2052831"/>
    <lineage>
        <taxon>Archaea</taxon>
        <taxon>Methanobacteriati</taxon>
        <taxon>Methanobacteriota</taxon>
        <taxon>Stenosarchaea group</taxon>
        <taxon>Methanomicrobia</taxon>
        <taxon>Methanocellales</taxon>
        <taxon>Methanocellaceae</taxon>
        <taxon>Methanooceanicella</taxon>
    </lineage>
</organism>
<dbReference type="Gene3D" id="1.10.10.10">
    <property type="entry name" value="Winged helix-like DNA-binding domain superfamily/Winged helix DNA-binding domain"/>
    <property type="match status" value="1"/>
</dbReference>
<evidence type="ECO:0008006" key="3">
    <source>
        <dbReference type="Google" id="ProtNLM"/>
    </source>
</evidence>
<sequence>MSEAGSKKVIERETSRRVFAREFNDSDLQHGDRVDRSPNFIITPTGVVCNRIFVVGVLTEVENIGGEGQALYRARVADPTGVFTVYAGQYQPVAASFLSKAETPAYVAVVGKARVFNPEKGSFYTSIRPEEINSVEEWVRDRWVYHTARFTAERIRMMEKALSSGLRGAELTRQLSVLTDDAIGVSRAIDHYGVSFTTLNAYKHMIVEALSTIAGEERYVQEAAEAETAVVETDAESVIEELLSGMDEGKGVSYEELLEKAEKYGYGETDVDRALNILMDKGRCYEPKIGILRLIK</sequence>
<dbReference type="InterPro" id="IPR036388">
    <property type="entry name" value="WH-like_DNA-bd_sf"/>
</dbReference>
<dbReference type="RefSeq" id="WP_230742468.1">
    <property type="nucleotide sequence ID" value="NZ_PGCK01000009.1"/>
</dbReference>
<dbReference type="AlphaFoldDB" id="A0AAP2REZ2"/>
<proteinExistence type="predicted"/>
<accession>A0AAP2REZ2</accession>
<name>A0AAP2REZ2_9EURY</name>
<evidence type="ECO:0000313" key="1">
    <source>
        <dbReference type="EMBL" id="MCD1295611.1"/>
    </source>
</evidence>
<evidence type="ECO:0000313" key="2">
    <source>
        <dbReference type="Proteomes" id="UP001320159"/>
    </source>
</evidence>
<gene>
    <name evidence="1" type="ORF">CUJ83_11435</name>
</gene>
<dbReference type="EMBL" id="PGCK01000009">
    <property type="protein sequence ID" value="MCD1295611.1"/>
    <property type="molecule type" value="Genomic_DNA"/>
</dbReference>